<reference evidence="2 3" key="1">
    <citation type="submission" date="2020-02" db="EMBL/GenBank/DDBJ databases">
        <title>Streptomyces malaysiensis DSM14702 (JHCC583434, PFL_A843) Genome sequencing and assembly.</title>
        <authorList>
            <person name="Samborskyy M."/>
        </authorList>
    </citation>
    <scope>NUCLEOTIDE SEQUENCE [LARGE SCALE GENOMIC DNA]</scope>
    <source>
        <strain evidence="2 3">DSM 14702</strain>
    </source>
</reference>
<name>A0A7X5WZY4_STRMQ</name>
<feature type="domain" description="Integrase catalytic" evidence="1">
    <location>
        <begin position="154"/>
        <end position="339"/>
    </location>
</feature>
<dbReference type="AlphaFoldDB" id="A0A7X5WZY4"/>
<dbReference type="PROSITE" id="PS50994">
    <property type="entry name" value="INTEGRASE"/>
    <property type="match status" value="1"/>
</dbReference>
<sequence length="367" mass="41978">MAYLGVTNAFALLRLLPMSDRDKDVEILALRHQITVLQRQLGGARVRFAPGDRAFLAALLHRLPLPALRRVRLLVRPGTVLRRHRDLVRRRHAALSRPERPGRPRTVRSIRTLVLRLARENPNWGYRRLHGELLVLGVKVAASTVWKILKDAGVDPAPGRSSSTWADFLRSQADALLAYDFFETVTLSGARMYVLAVIEHSSRRIRVLGATAHPTTSWAAQTAKNLVMDLEGVGCRARFMIRDRDGKFPGLFDDVLKDAGIQVVLTGIRMPRMNSIMERWVQTCRHELLERTLIWNQRHLLHALREFEQFYNTHRLYNTHRPHQGIANARPLHPLPAPITDPDQIAGLDIRRRERLGGILHEYRHVA</sequence>
<comment type="caution">
    <text evidence="2">The sequence shown here is derived from an EMBL/GenBank/DDBJ whole genome shotgun (WGS) entry which is preliminary data.</text>
</comment>
<dbReference type="InterPro" id="IPR012337">
    <property type="entry name" value="RNaseH-like_sf"/>
</dbReference>
<dbReference type="GO" id="GO:0015074">
    <property type="term" value="P:DNA integration"/>
    <property type="evidence" value="ECO:0007669"/>
    <property type="project" value="InterPro"/>
</dbReference>
<protein>
    <submittedName>
        <fullName evidence="2">Integrase catalytic subunit</fullName>
    </submittedName>
</protein>
<dbReference type="InterPro" id="IPR009057">
    <property type="entry name" value="Homeodomain-like_sf"/>
</dbReference>
<dbReference type="EMBL" id="JAALLH010000001">
    <property type="protein sequence ID" value="NIY64110.1"/>
    <property type="molecule type" value="Genomic_DNA"/>
</dbReference>
<dbReference type="InterPro" id="IPR036397">
    <property type="entry name" value="RNaseH_sf"/>
</dbReference>
<dbReference type="SUPFAM" id="SSF53098">
    <property type="entry name" value="Ribonuclease H-like"/>
    <property type="match status" value="1"/>
</dbReference>
<gene>
    <name evidence="2" type="ORF">SMALB_2063</name>
</gene>
<evidence type="ECO:0000259" key="1">
    <source>
        <dbReference type="PROSITE" id="PS50994"/>
    </source>
</evidence>
<dbReference type="Proteomes" id="UP000536624">
    <property type="component" value="Unassembled WGS sequence"/>
</dbReference>
<dbReference type="InterPro" id="IPR001584">
    <property type="entry name" value="Integrase_cat-core"/>
</dbReference>
<accession>A0A7X5WZY4</accession>
<dbReference type="SUPFAM" id="SSF46689">
    <property type="entry name" value="Homeodomain-like"/>
    <property type="match status" value="1"/>
</dbReference>
<dbReference type="GO" id="GO:0003676">
    <property type="term" value="F:nucleic acid binding"/>
    <property type="evidence" value="ECO:0007669"/>
    <property type="project" value="InterPro"/>
</dbReference>
<dbReference type="Pfam" id="PF13683">
    <property type="entry name" value="rve_3"/>
    <property type="match status" value="1"/>
</dbReference>
<organism evidence="2 3">
    <name type="scientific">Streptomyces malaysiensis</name>
    <dbReference type="NCBI Taxonomy" id="92644"/>
    <lineage>
        <taxon>Bacteria</taxon>
        <taxon>Bacillati</taxon>
        <taxon>Actinomycetota</taxon>
        <taxon>Actinomycetes</taxon>
        <taxon>Kitasatosporales</taxon>
        <taxon>Streptomycetaceae</taxon>
        <taxon>Streptomyces</taxon>
        <taxon>Streptomyces violaceusniger group</taxon>
    </lineage>
</organism>
<evidence type="ECO:0000313" key="2">
    <source>
        <dbReference type="EMBL" id="NIY64110.1"/>
    </source>
</evidence>
<evidence type="ECO:0000313" key="3">
    <source>
        <dbReference type="Proteomes" id="UP000536624"/>
    </source>
</evidence>
<proteinExistence type="predicted"/>
<dbReference type="Gene3D" id="3.30.420.10">
    <property type="entry name" value="Ribonuclease H-like superfamily/Ribonuclease H"/>
    <property type="match status" value="1"/>
</dbReference>